<name>A0ABS5PFF6_9FLAO</name>
<evidence type="ECO:0008006" key="3">
    <source>
        <dbReference type="Google" id="ProtNLM"/>
    </source>
</evidence>
<dbReference type="EMBL" id="JAGYVZ010000015">
    <property type="protein sequence ID" value="MBS7232585.1"/>
    <property type="molecule type" value="Genomic_DNA"/>
</dbReference>
<keyword evidence="2" id="KW-1185">Reference proteome</keyword>
<reference evidence="1 2" key="1">
    <citation type="journal article" date="2018" name="Int. J. Syst. Evol. Microbiol.">
        <title>Flavobacterium chryseum sp. nov. and Flavobacterium psychroterrae sp. nov., novel environmental bacteria isolated from Antarctica.</title>
        <authorList>
            <person name="Kralova S."/>
            <person name="Svec P."/>
            <person name="Busse H.J."/>
            <person name="Stankova E."/>
            <person name="Vaczi P."/>
            <person name="Sedlacek I."/>
        </authorList>
    </citation>
    <scope>NUCLEOTIDE SEQUENCE [LARGE SCALE GENOMIC DNA]</scope>
    <source>
        <strain evidence="1 2">CCM 8827</strain>
    </source>
</reference>
<comment type="caution">
    <text evidence="1">The sequence shown here is derived from an EMBL/GenBank/DDBJ whole genome shotgun (WGS) entry which is preliminary data.</text>
</comment>
<organism evidence="1 2">
    <name type="scientific">Flavobacterium psychroterrae</name>
    <dbReference type="NCBI Taxonomy" id="2133767"/>
    <lineage>
        <taxon>Bacteria</taxon>
        <taxon>Pseudomonadati</taxon>
        <taxon>Bacteroidota</taxon>
        <taxon>Flavobacteriia</taxon>
        <taxon>Flavobacteriales</taxon>
        <taxon>Flavobacteriaceae</taxon>
        <taxon>Flavobacterium</taxon>
    </lineage>
</organism>
<sequence>MKVKIILISLVLLFLFGCKKEEEVNEFPFDSFVLSYSGLRHVGAIKFTKSDTVYFQRRFPEPIQNFYAIIPADKKTKLNKYLQSLNLKKFESEYTQEHLCDGGSYLINVSSNGKNKSILIYGGTAPKELYKYANFLRKFKEELKFIATKKVIDFGDLGPILPPPLPPLKTE</sequence>
<evidence type="ECO:0000313" key="2">
    <source>
        <dbReference type="Proteomes" id="UP000722625"/>
    </source>
</evidence>
<dbReference type="PROSITE" id="PS51257">
    <property type="entry name" value="PROKAR_LIPOPROTEIN"/>
    <property type="match status" value="1"/>
</dbReference>
<protein>
    <recommendedName>
        <fullName evidence="3">Lipoprotein</fullName>
    </recommendedName>
</protein>
<dbReference type="Proteomes" id="UP000722625">
    <property type="component" value="Unassembled WGS sequence"/>
</dbReference>
<dbReference type="RefSeq" id="WP_213302886.1">
    <property type="nucleotide sequence ID" value="NZ_JAGYVZ010000015.1"/>
</dbReference>
<accession>A0ABS5PFF6</accession>
<evidence type="ECO:0000313" key="1">
    <source>
        <dbReference type="EMBL" id="MBS7232585.1"/>
    </source>
</evidence>
<gene>
    <name evidence="1" type="ORF">KHA90_16325</name>
</gene>
<proteinExistence type="predicted"/>